<name>A0A2T2WG05_9FIRM</name>
<proteinExistence type="predicted"/>
<dbReference type="GO" id="GO:0016740">
    <property type="term" value="F:transferase activity"/>
    <property type="evidence" value="ECO:0007669"/>
    <property type="project" value="UniProtKB-KW"/>
</dbReference>
<dbReference type="SUPFAM" id="SSF81301">
    <property type="entry name" value="Nucleotidyltransferase"/>
    <property type="match status" value="1"/>
</dbReference>
<dbReference type="NCBIfam" id="NF047752">
    <property type="entry name" value="MntA_antitoxin"/>
    <property type="match status" value="1"/>
</dbReference>
<dbReference type="Gene3D" id="3.30.460.10">
    <property type="entry name" value="Beta Polymerase, domain 2"/>
    <property type="match status" value="1"/>
</dbReference>
<dbReference type="EMBL" id="PXYV01000040">
    <property type="protein sequence ID" value="PSR21174.1"/>
    <property type="molecule type" value="Genomic_DNA"/>
</dbReference>
<dbReference type="InterPro" id="IPR041633">
    <property type="entry name" value="Polbeta"/>
</dbReference>
<dbReference type="InterPro" id="IPR052930">
    <property type="entry name" value="TA_antitoxin_MntA"/>
</dbReference>
<evidence type="ECO:0000313" key="2">
    <source>
        <dbReference type="EMBL" id="PSR21174.1"/>
    </source>
</evidence>
<organism evidence="2 3">
    <name type="scientific">Sulfobacillus acidophilus</name>
    <dbReference type="NCBI Taxonomy" id="53633"/>
    <lineage>
        <taxon>Bacteria</taxon>
        <taxon>Bacillati</taxon>
        <taxon>Bacillota</taxon>
        <taxon>Clostridia</taxon>
        <taxon>Eubacteriales</taxon>
        <taxon>Clostridiales Family XVII. Incertae Sedis</taxon>
        <taxon>Sulfobacillus</taxon>
    </lineage>
</organism>
<feature type="domain" description="Polymerase beta nucleotidyltransferase" evidence="1">
    <location>
        <begin position="14"/>
        <end position="90"/>
    </location>
</feature>
<dbReference type="CDD" id="cd05403">
    <property type="entry name" value="NT_KNTase_like"/>
    <property type="match status" value="1"/>
</dbReference>
<gene>
    <name evidence="2" type="ORF">C7B45_11850</name>
</gene>
<sequence>MSLIKNAVIRWATKTVPDILALYVFGSRAQGTCDSTSDWDFALLVPGYCQPLQLWEWSDQLADIVQAPVDLLDFRAASTVMQYEILTTGERWWAQGAVADLYECAVLSDKLDLDEQRAALLDDIEREGRIYAR</sequence>
<accession>A0A2T2WG05</accession>
<keyword evidence="2" id="KW-0808">Transferase</keyword>
<evidence type="ECO:0000259" key="1">
    <source>
        <dbReference type="Pfam" id="PF18765"/>
    </source>
</evidence>
<dbReference type="PANTHER" id="PTHR43852">
    <property type="entry name" value="NUCLEOTIDYLTRANSFERASE"/>
    <property type="match status" value="1"/>
</dbReference>
<dbReference type="PANTHER" id="PTHR43852:SF2">
    <property type="entry name" value="PROTEIN ADENYLYLTRANSFERASE MNTA"/>
    <property type="match status" value="1"/>
</dbReference>
<dbReference type="InterPro" id="IPR043519">
    <property type="entry name" value="NT_sf"/>
</dbReference>
<reference evidence="2 3" key="1">
    <citation type="journal article" date="2014" name="BMC Genomics">
        <title>Comparison of environmental and isolate Sulfobacillus genomes reveals diverse carbon, sulfur, nitrogen, and hydrogen metabolisms.</title>
        <authorList>
            <person name="Justice N.B."/>
            <person name="Norman A."/>
            <person name="Brown C.T."/>
            <person name="Singh A."/>
            <person name="Thomas B.C."/>
            <person name="Banfield J.F."/>
        </authorList>
    </citation>
    <scope>NUCLEOTIDE SEQUENCE [LARGE SCALE GENOMIC DNA]</scope>
    <source>
        <strain evidence="2">AMDSBA3</strain>
    </source>
</reference>
<dbReference type="AlphaFoldDB" id="A0A2T2WG05"/>
<dbReference type="Pfam" id="PF18765">
    <property type="entry name" value="Polbeta"/>
    <property type="match status" value="1"/>
</dbReference>
<dbReference type="Proteomes" id="UP000241848">
    <property type="component" value="Unassembled WGS sequence"/>
</dbReference>
<evidence type="ECO:0000313" key="3">
    <source>
        <dbReference type="Proteomes" id="UP000241848"/>
    </source>
</evidence>
<protein>
    <submittedName>
        <fullName evidence="2">Nucleotidyltransferase domain-containing protein</fullName>
    </submittedName>
</protein>
<comment type="caution">
    <text evidence="2">The sequence shown here is derived from an EMBL/GenBank/DDBJ whole genome shotgun (WGS) entry which is preliminary data.</text>
</comment>